<keyword evidence="2" id="KW-0833">Ubl conjugation pathway</keyword>
<dbReference type="Gene3D" id="1.20.1280.50">
    <property type="match status" value="1"/>
</dbReference>
<dbReference type="Proteomes" id="UP000184330">
    <property type="component" value="Unassembled WGS sequence"/>
</dbReference>
<organism evidence="4 5">
    <name type="scientific">Phialocephala subalpina</name>
    <dbReference type="NCBI Taxonomy" id="576137"/>
    <lineage>
        <taxon>Eukaryota</taxon>
        <taxon>Fungi</taxon>
        <taxon>Dikarya</taxon>
        <taxon>Ascomycota</taxon>
        <taxon>Pezizomycotina</taxon>
        <taxon>Leotiomycetes</taxon>
        <taxon>Helotiales</taxon>
        <taxon>Mollisiaceae</taxon>
        <taxon>Phialocephala</taxon>
        <taxon>Phialocephala fortinii species complex</taxon>
    </lineage>
</organism>
<proteinExistence type="predicted"/>
<dbReference type="Pfam" id="PF12014">
    <property type="entry name" value="Cyclin_D1_bind"/>
    <property type="match status" value="1"/>
</dbReference>
<dbReference type="SUPFAM" id="SSF81383">
    <property type="entry name" value="F-box domain"/>
    <property type="match status" value="1"/>
</dbReference>
<dbReference type="AlphaFoldDB" id="A0A1L7WTE4"/>
<gene>
    <name evidence="4" type="ORF">PAC_05927</name>
</gene>
<evidence type="ECO:0000256" key="1">
    <source>
        <dbReference type="ARBA" id="ARBA00004906"/>
    </source>
</evidence>
<dbReference type="OrthoDB" id="722566at2759"/>
<evidence type="ECO:0000313" key="5">
    <source>
        <dbReference type="Proteomes" id="UP000184330"/>
    </source>
</evidence>
<dbReference type="SMART" id="SM00256">
    <property type="entry name" value="FBOX"/>
    <property type="match status" value="1"/>
</dbReference>
<dbReference type="PANTHER" id="PTHR10706:SF130">
    <property type="entry name" value="F-BOX ONLY PROTEIN 31"/>
    <property type="match status" value="1"/>
</dbReference>
<name>A0A1L7WTE4_9HELO</name>
<dbReference type="InterPro" id="IPR045048">
    <property type="entry name" value="FBXO31/39"/>
</dbReference>
<protein>
    <recommendedName>
        <fullName evidence="3">F-box domain-containing protein</fullName>
    </recommendedName>
</protein>
<keyword evidence="5" id="KW-1185">Reference proteome</keyword>
<dbReference type="GO" id="GO:0016567">
    <property type="term" value="P:protein ubiquitination"/>
    <property type="evidence" value="ECO:0007669"/>
    <property type="project" value="UniProtKB-UniPathway"/>
</dbReference>
<dbReference type="PROSITE" id="PS50181">
    <property type="entry name" value="FBOX"/>
    <property type="match status" value="1"/>
</dbReference>
<sequence length="566" mass="63804">MALSSSSSASSGADQYPMDNDYEWLHGRVDAGIDENLNLVEAVPVQMPETEELQQRNLLNGSRAGTPLSKGLPSAYSLPGMLELNRRLARLGLGEVSKSTSLAIPGPAITEPAKPSFLLALPSELIDTILSYLSPIDLVGTSTTCRLLSSHSRGDLVWQRHVQDNVPGVRLTSPFPCKTYRELYITHDPHWFLTKYKVWFCDYFLTGKIILTRYDPRRGCIEGYQLIAEREPPTFDPWEVDDEVLIHSFNPKCRLHKDMPVLQLDALSLESLMNSSSKRHENRFHAEIPMRINEPNVSGVFSNFSLTVPVNPHPSMQLWPPSTIPARHRVRNASSEGFMGIGHKPQKRSQVSNQAFRIRRWMEMGATSASPGLHLGEEVYTYATLDPKLYTPTEEKPFRGIWVGDYSGHGCEFLLMNQPDNETPFDEASVVRAEDETVEEWEARKKDERIYRGSLEAIKLTGDPNVPRGEYTFISDDISKTGFVRTATESRFKGARIVKSRGHIAARMFRNDKYIESQLIMVSHDRLAQYWVGFGHISFYERVNIDTFLNPANDPLPKPPAPAASA</sequence>
<dbReference type="InterPro" id="IPR001810">
    <property type="entry name" value="F-box_dom"/>
</dbReference>
<dbReference type="InterPro" id="IPR036047">
    <property type="entry name" value="F-box-like_dom_sf"/>
</dbReference>
<evidence type="ECO:0000259" key="3">
    <source>
        <dbReference type="PROSITE" id="PS50181"/>
    </source>
</evidence>
<dbReference type="STRING" id="576137.A0A1L7WTE4"/>
<dbReference type="Pfam" id="PF12937">
    <property type="entry name" value="F-box-like"/>
    <property type="match status" value="1"/>
</dbReference>
<dbReference type="UniPathway" id="UPA00143"/>
<evidence type="ECO:0000313" key="4">
    <source>
        <dbReference type="EMBL" id="CZR56039.1"/>
    </source>
</evidence>
<evidence type="ECO:0000256" key="2">
    <source>
        <dbReference type="ARBA" id="ARBA00022786"/>
    </source>
</evidence>
<accession>A0A1L7WTE4</accession>
<feature type="domain" description="F-box" evidence="3">
    <location>
        <begin position="115"/>
        <end position="161"/>
    </location>
</feature>
<dbReference type="PANTHER" id="PTHR10706">
    <property type="entry name" value="F-BOX FAMILY PROTEIN"/>
    <property type="match status" value="1"/>
</dbReference>
<reference evidence="4 5" key="1">
    <citation type="submission" date="2016-03" db="EMBL/GenBank/DDBJ databases">
        <authorList>
            <person name="Ploux O."/>
        </authorList>
    </citation>
    <scope>NUCLEOTIDE SEQUENCE [LARGE SCALE GENOMIC DNA]</scope>
    <source>
        <strain evidence="4 5">UAMH 11012</strain>
    </source>
</reference>
<dbReference type="EMBL" id="FJOG01000007">
    <property type="protein sequence ID" value="CZR56039.1"/>
    <property type="molecule type" value="Genomic_DNA"/>
</dbReference>
<comment type="pathway">
    <text evidence="1">Protein modification; protein ubiquitination.</text>
</comment>